<keyword evidence="2" id="KW-1133">Transmembrane helix</keyword>
<evidence type="ECO:0000256" key="1">
    <source>
        <dbReference type="SAM" id="MobiDB-lite"/>
    </source>
</evidence>
<proteinExistence type="predicted"/>
<gene>
    <name evidence="3" type="ORF">PSON_ATCC_30995.1.T0660154</name>
</gene>
<evidence type="ECO:0000256" key="2">
    <source>
        <dbReference type="SAM" id="Phobius"/>
    </source>
</evidence>
<keyword evidence="4" id="KW-1185">Reference proteome</keyword>
<feature type="region of interest" description="Disordered" evidence="1">
    <location>
        <begin position="146"/>
        <end position="166"/>
    </location>
</feature>
<accession>A0A8S1NXR1</accession>
<dbReference type="AlphaFoldDB" id="A0A8S1NXR1"/>
<name>A0A8S1NXR1_9CILI</name>
<protein>
    <recommendedName>
        <fullName evidence="5">Transmembrane protein</fullName>
    </recommendedName>
</protein>
<sequence length="266" mass="31379">MEIRAKSKNCFAIKTHFAQQLQASPSPKLRSQRYFTKITLNRDKKQGLLKLLQINEMKSNKERHKRSRSSESTFEGSLNKRCQFIFLTFTHQKTKYQRHQFCIKMWRKLILCVQAILFMFKVALVEYKIRSSSPPKMSICHQLIHHHPYPESPSNRKRKKSSSVETKNKNFSFGEKIQTMIILQKLKSDAQKNSTYLREMKIQNIRLTRLISQKAASTHSLHTHSLHSTIDNSKQLPAIYKLEQLERPSLIQSQQKKFSLKIKKIH</sequence>
<keyword evidence="2" id="KW-0812">Transmembrane</keyword>
<reference evidence="3" key="1">
    <citation type="submission" date="2021-01" db="EMBL/GenBank/DDBJ databases">
        <authorList>
            <consortium name="Genoscope - CEA"/>
            <person name="William W."/>
        </authorList>
    </citation>
    <scope>NUCLEOTIDE SEQUENCE</scope>
</reference>
<evidence type="ECO:0000313" key="4">
    <source>
        <dbReference type="Proteomes" id="UP000692954"/>
    </source>
</evidence>
<comment type="caution">
    <text evidence="3">The sequence shown here is derived from an EMBL/GenBank/DDBJ whole genome shotgun (WGS) entry which is preliminary data.</text>
</comment>
<dbReference type="Proteomes" id="UP000692954">
    <property type="component" value="Unassembled WGS sequence"/>
</dbReference>
<keyword evidence="2" id="KW-0472">Membrane</keyword>
<feature type="transmembrane region" description="Helical" evidence="2">
    <location>
        <begin position="105"/>
        <end position="124"/>
    </location>
</feature>
<organism evidence="3 4">
    <name type="scientific">Paramecium sonneborni</name>
    <dbReference type="NCBI Taxonomy" id="65129"/>
    <lineage>
        <taxon>Eukaryota</taxon>
        <taxon>Sar</taxon>
        <taxon>Alveolata</taxon>
        <taxon>Ciliophora</taxon>
        <taxon>Intramacronucleata</taxon>
        <taxon>Oligohymenophorea</taxon>
        <taxon>Peniculida</taxon>
        <taxon>Parameciidae</taxon>
        <taxon>Paramecium</taxon>
    </lineage>
</organism>
<dbReference type="OrthoDB" id="302880at2759"/>
<dbReference type="EMBL" id="CAJJDN010000066">
    <property type="protein sequence ID" value="CAD8096420.1"/>
    <property type="molecule type" value="Genomic_DNA"/>
</dbReference>
<evidence type="ECO:0008006" key="5">
    <source>
        <dbReference type="Google" id="ProtNLM"/>
    </source>
</evidence>
<evidence type="ECO:0000313" key="3">
    <source>
        <dbReference type="EMBL" id="CAD8096420.1"/>
    </source>
</evidence>